<accession>A0A1Y2HBL2</accession>
<dbReference type="EMBL" id="MCFL01000061">
    <property type="protein sequence ID" value="ORZ31374.1"/>
    <property type="molecule type" value="Genomic_DNA"/>
</dbReference>
<keyword evidence="2" id="KW-1185">Reference proteome</keyword>
<evidence type="ECO:0000313" key="2">
    <source>
        <dbReference type="Proteomes" id="UP000193411"/>
    </source>
</evidence>
<comment type="caution">
    <text evidence="1">The sequence shown here is derived from an EMBL/GenBank/DDBJ whole genome shotgun (WGS) entry which is preliminary data.</text>
</comment>
<dbReference type="Proteomes" id="UP000193411">
    <property type="component" value="Unassembled WGS sequence"/>
</dbReference>
<reference evidence="1 2" key="1">
    <citation type="submission" date="2016-07" db="EMBL/GenBank/DDBJ databases">
        <title>Pervasive Adenine N6-methylation of Active Genes in Fungi.</title>
        <authorList>
            <consortium name="DOE Joint Genome Institute"/>
            <person name="Mondo S.J."/>
            <person name="Dannebaum R.O."/>
            <person name="Kuo R.C."/>
            <person name="Labutti K."/>
            <person name="Haridas S."/>
            <person name="Kuo A."/>
            <person name="Salamov A."/>
            <person name="Ahrendt S.R."/>
            <person name="Lipzen A."/>
            <person name="Sullivan W."/>
            <person name="Andreopoulos W.B."/>
            <person name="Clum A."/>
            <person name="Lindquist E."/>
            <person name="Daum C."/>
            <person name="Ramamoorthy G.K."/>
            <person name="Gryganskyi A."/>
            <person name="Culley D."/>
            <person name="Magnuson J.K."/>
            <person name="James T.Y."/>
            <person name="O'Malley M.A."/>
            <person name="Stajich J.E."/>
            <person name="Spatafora J.W."/>
            <person name="Visel A."/>
            <person name="Grigoriev I.V."/>
        </authorList>
    </citation>
    <scope>NUCLEOTIDE SEQUENCE [LARGE SCALE GENOMIC DNA]</scope>
    <source>
        <strain evidence="1 2">PL171</strain>
    </source>
</reference>
<sequence>MFPRVTGPLVCEVSAGRARRCGNCAIDGWRIGHACGRVRSTRTEQGQEAKWVVPRNPLQAEDPAIASIDKEMELAEEDHQGGQA</sequence>
<dbReference type="AlphaFoldDB" id="A0A1Y2HBL2"/>
<gene>
    <name evidence="1" type="ORF">BCR44DRAFT_357968</name>
</gene>
<proteinExistence type="predicted"/>
<organism evidence="1 2">
    <name type="scientific">Catenaria anguillulae PL171</name>
    <dbReference type="NCBI Taxonomy" id="765915"/>
    <lineage>
        <taxon>Eukaryota</taxon>
        <taxon>Fungi</taxon>
        <taxon>Fungi incertae sedis</taxon>
        <taxon>Blastocladiomycota</taxon>
        <taxon>Blastocladiomycetes</taxon>
        <taxon>Blastocladiales</taxon>
        <taxon>Catenariaceae</taxon>
        <taxon>Catenaria</taxon>
    </lineage>
</organism>
<name>A0A1Y2HBL2_9FUNG</name>
<protein>
    <submittedName>
        <fullName evidence="1">Uncharacterized protein</fullName>
    </submittedName>
</protein>
<evidence type="ECO:0000313" key="1">
    <source>
        <dbReference type="EMBL" id="ORZ31374.1"/>
    </source>
</evidence>